<dbReference type="Proteomes" id="UP000242144">
    <property type="component" value="Unassembled WGS sequence"/>
</dbReference>
<dbReference type="InterPro" id="IPR008523">
    <property type="entry name" value="DUF805"/>
</dbReference>
<feature type="transmembrane region" description="Helical" evidence="1">
    <location>
        <begin position="94"/>
        <end position="113"/>
    </location>
</feature>
<keyword evidence="1" id="KW-1133">Transmembrane helix</keyword>
<dbReference type="EMBL" id="PZBZ01000018">
    <property type="protein sequence ID" value="PTG15507.1"/>
    <property type="molecule type" value="Genomic_DNA"/>
</dbReference>
<feature type="transmembrane region" description="Helical" evidence="1">
    <location>
        <begin position="32"/>
        <end position="56"/>
    </location>
</feature>
<evidence type="ECO:0000313" key="6">
    <source>
        <dbReference type="Proteomes" id="UP000242008"/>
    </source>
</evidence>
<evidence type="ECO:0000313" key="3">
    <source>
        <dbReference type="EMBL" id="PTG15507.1"/>
    </source>
</evidence>
<dbReference type="EMBL" id="PZAO01000003">
    <property type="protein sequence ID" value="PTG70997.1"/>
    <property type="molecule type" value="Genomic_DNA"/>
</dbReference>
<evidence type="ECO:0000313" key="2">
    <source>
        <dbReference type="EMBL" id="MDQ7175517.1"/>
    </source>
</evidence>
<evidence type="ECO:0000313" key="9">
    <source>
        <dbReference type="Proteomes" id="UP001240157"/>
    </source>
</evidence>
<gene>
    <name evidence="4" type="ORF">BU638_03670</name>
    <name evidence="3" type="ORF">BU653_04450</name>
    <name evidence="5" type="ORF">BU676_01955</name>
    <name evidence="2" type="ORF">RCF65_05900</name>
</gene>
<keyword evidence="1" id="KW-0472">Membrane</keyword>
<accession>A0AAE5SZK8</accession>
<reference evidence="2 9" key="3">
    <citation type="submission" date="2023-08" db="EMBL/GenBank/DDBJ databases">
        <title>Whole genome sequencing of Staphylococcus chromogenes NNSch 2386.</title>
        <authorList>
            <person name="Kropotov V.S."/>
            <person name="Boriskina E.V."/>
            <person name="Gordinskaya N.A."/>
            <person name="Shkurkina I.S."/>
            <person name="Kryazhev D.V."/>
            <person name="Alekseeva A.E."/>
            <person name="Makhova M.A."/>
        </authorList>
    </citation>
    <scope>NUCLEOTIDE SEQUENCE [LARGE SCALE GENOMIC DNA]</scope>
    <source>
        <strain evidence="2 9">NNSch 2386</strain>
    </source>
</reference>
<keyword evidence="6" id="KW-1185">Reference proteome</keyword>
<evidence type="ECO:0000256" key="1">
    <source>
        <dbReference type="SAM" id="Phobius"/>
    </source>
</evidence>
<dbReference type="EMBL" id="JAVGJF010000028">
    <property type="protein sequence ID" value="MDQ7175517.1"/>
    <property type="molecule type" value="Genomic_DNA"/>
</dbReference>
<dbReference type="Pfam" id="PF05656">
    <property type="entry name" value="DUF805"/>
    <property type="match status" value="1"/>
</dbReference>
<dbReference type="PANTHER" id="PTHR34980">
    <property type="entry name" value="INNER MEMBRANE PROTEIN-RELATED-RELATED"/>
    <property type="match status" value="1"/>
</dbReference>
<name>A0AAE5SZK8_STACR</name>
<reference evidence="3" key="2">
    <citation type="submission" date="2018-03" db="EMBL/GenBank/DDBJ databases">
        <authorList>
            <person name="Naushad S."/>
        </authorList>
    </citation>
    <scope>NUCLEOTIDE SEQUENCE</scope>
    <source>
        <strain evidence="4">SNUC 105</strain>
        <strain evidence="5">SNUC 1363</strain>
        <strain evidence="3">SNUC 505</strain>
    </source>
</reference>
<dbReference type="PANTHER" id="PTHR34980:SF2">
    <property type="entry name" value="INNER MEMBRANE PROTEIN YHAH-RELATED"/>
    <property type="match status" value="1"/>
</dbReference>
<dbReference type="Proteomes" id="UP000242008">
    <property type="component" value="Unassembled WGS sequence"/>
</dbReference>
<evidence type="ECO:0000313" key="7">
    <source>
        <dbReference type="Proteomes" id="UP000242144"/>
    </source>
</evidence>
<dbReference type="GO" id="GO:0005886">
    <property type="term" value="C:plasma membrane"/>
    <property type="evidence" value="ECO:0007669"/>
    <property type="project" value="TreeGrafter"/>
</dbReference>
<proteinExistence type="predicted"/>
<feature type="transmembrane region" description="Helical" evidence="1">
    <location>
        <begin position="133"/>
        <end position="159"/>
    </location>
</feature>
<keyword evidence="1" id="KW-0812">Transmembrane</keyword>
<dbReference type="AlphaFoldDB" id="A0AAE5SZK8"/>
<dbReference type="RefSeq" id="WP_069191683.1">
    <property type="nucleotide sequence ID" value="NZ_CP031274.1"/>
</dbReference>
<organism evidence="3 8">
    <name type="scientific">Staphylococcus chromogenes</name>
    <name type="common">Staphylococcus hyicus subsp. chromogenes</name>
    <dbReference type="NCBI Taxonomy" id="46126"/>
    <lineage>
        <taxon>Bacteria</taxon>
        <taxon>Bacillati</taxon>
        <taxon>Bacillota</taxon>
        <taxon>Bacilli</taxon>
        <taxon>Bacillales</taxon>
        <taxon>Staphylococcaceae</taxon>
        <taxon>Staphylococcus</taxon>
    </lineage>
</organism>
<dbReference type="Proteomes" id="UP001240157">
    <property type="component" value="Unassembled WGS sequence"/>
</dbReference>
<sequence length="197" mass="22510">MNVTQQVGFLEAFKLFWTNYLNFKGRSRRSEYWWVALWHLIITLTLLILGVLTLFVLPVVGVVLLFALALYVLATIIPNLALNVRRFHDRGFSMLIPMLSFAVGIIYNIINAFTKRTEVAEIGHSTITNHTGFIPWPVLIIFLILLLGLNIFVFVVSLLDSQEETNKYGPSPKYVPYSGAYRQMHNEGVSNERSMTQ</sequence>
<evidence type="ECO:0000313" key="4">
    <source>
        <dbReference type="EMBL" id="PTG28200.1"/>
    </source>
</evidence>
<comment type="caution">
    <text evidence="3">The sequence shown here is derived from an EMBL/GenBank/DDBJ whole genome shotgun (WGS) entry which is preliminary data.</text>
</comment>
<feature type="transmembrane region" description="Helical" evidence="1">
    <location>
        <begin position="62"/>
        <end position="82"/>
    </location>
</feature>
<evidence type="ECO:0000313" key="8">
    <source>
        <dbReference type="Proteomes" id="UP000242704"/>
    </source>
</evidence>
<reference evidence="6 7" key="1">
    <citation type="journal article" date="2016" name="Front. Microbiol.">
        <title>Comprehensive Phylogenetic Analysis of Bovine Non-aureus Staphylococci Species Based on Whole-Genome Sequencing.</title>
        <authorList>
            <person name="Naushad S."/>
            <person name="Barkema H.W."/>
            <person name="Luby C."/>
            <person name="Condas L.A."/>
            <person name="Nobrega D.B."/>
            <person name="Carson D.A."/>
            <person name="De Buck J."/>
        </authorList>
    </citation>
    <scope>NUCLEOTIDE SEQUENCE [LARGE SCALE GENOMIC DNA]</scope>
    <source>
        <strain evidence="4 7">SNUC 105</strain>
        <strain evidence="5 6">SNUC 1363</strain>
        <strain evidence="3 8">SNUC 505</strain>
    </source>
</reference>
<dbReference type="Proteomes" id="UP000242704">
    <property type="component" value="Unassembled WGS sequence"/>
</dbReference>
<dbReference type="EMBL" id="PZCM01000003">
    <property type="protein sequence ID" value="PTG28200.1"/>
    <property type="molecule type" value="Genomic_DNA"/>
</dbReference>
<evidence type="ECO:0000313" key="5">
    <source>
        <dbReference type="EMBL" id="PTG70997.1"/>
    </source>
</evidence>
<protein>
    <submittedName>
        <fullName evidence="3">DUF805 domain-containing protein</fullName>
    </submittedName>
</protein>
<dbReference type="GeneID" id="93654901"/>